<dbReference type="PRINTS" id="PR00741">
    <property type="entry name" value="GLHYDRLASE29"/>
</dbReference>
<dbReference type="EC" id="3.2.1.51" evidence="3"/>
<comment type="similarity">
    <text evidence="2">Belongs to the glycosyl hydrolase 29 family.</text>
</comment>
<protein>
    <recommendedName>
        <fullName evidence="3">alpha-L-fucosidase</fullName>
        <ecNumber evidence="3">3.2.1.51</ecNumber>
    </recommendedName>
</protein>
<dbReference type="InterPro" id="IPR017853">
    <property type="entry name" value="GH"/>
</dbReference>
<evidence type="ECO:0000313" key="8">
    <source>
        <dbReference type="EMBL" id="KAJ8883403.1"/>
    </source>
</evidence>
<dbReference type="InterPro" id="IPR057739">
    <property type="entry name" value="Glyco_hydro_29_N"/>
</dbReference>
<dbReference type="Gene3D" id="3.20.20.80">
    <property type="entry name" value="Glycosidases"/>
    <property type="match status" value="1"/>
</dbReference>
<keyword evidence="9" id="KW-1185">Reference proteome</keyword>
<reference evidence="8 9" key="1">
    <citation type="submission" date="2023-02" db="EMBL/GenBank/DDBJ databases">
        <title>LHISI_Scaffold_Assembly.</title>
        <authorList>
            <person name="Stuart O.P."/>
            <person name="Cleave R."/>
            <person name="Magrath M.J.L."/>
            <person name="Mikheyev A.S."/>
        </authorList>
    </citation>
    <scope>NUCLEOTIDE SEQUENCE [LARGE SCALE GENOMIC DNA]</scope>
    <source>
        <strain evidence="8">Daus_M_001</strain>
        <tissue evidence="8">Leg muscle</tissue>
    </source>
</reference>
<dbReference type="PANTHER" id="PTHR10030:SF37">
    <property type="entry name" value="ALPHA-L-FUCOSIDASE-RELATED"/>
    <property type="match status" value="1"/>
</dbReference>
<evidence type="ECO:0000256" key="3">
    <source>
        <dbReference type="ARBA" id="ARBA00012662"/>
    </source>
</evidence>
<dbReference type="InterPro" id="IPR016286">
    <property type="entry name" value="FUC_metazoa-typ"/>
</dbReference>
<dbReference type="InterPro" id="IPR000933">
    <property type="entry name" value="Glyco_hydro_29"/>
</dbReference>
<evidence type="ECO:0000256" key="4">
    <source>
        <dbReference type="ARBA" id="ARBA00022729"/>
    </source>
</evidence>
<comment type="caution">
    <text evidence="8">The sequence shown here is derived from an EMBL/GenBank/DDBJ whole genome shotgun (WGS) entry which is preliminary data.</text>
</comment>
<dbReference type="PANTHER" id="PTHR10030">
    <property type="entry name" value="ALPHA-L-FUCOSIDASE"/>
    <property type="match status" value="1"/>
</dbReference>
<feature type="domain" description="Glycoside hydrolase family 29 N-terminal" evidence="7">
    <location>
        <begin position="18"/>
        <end position="87"/>
    </location>
</feature>
<evidence type="ECO:0000313" key="9">
    <source>
        <dbReference type="Proteomes" id="UP001159363"/>
    </source>
</evidence>
<evidence type="ECO:0000256" key="5">
    <source>
        <dbReference type="ARBA" id="ARBA00022801"/>
    </source>
</evidence>
<dbReference type="Proteomes" id="UP001159363">
    <property type="component" value="Chromosome 4"/>
</dbReference>
<keyword evidence="6" id="KW-0326">Glycosidase</keyword>
<evidence type="ECO:0000256" key="6">
    <source>
        <dbReference type="ARBA" id="ARBA00023295"/>
    </source>
</evidence>
<organism evidence="8 9">
    <name type="scientific">Dryococelus australis</name>
    <dbReference type="NCBI Taxonomy" id="614101"/>
    <lineage>
        <taxon>Eukaryota</taxon>
        <taxon>Metazoa</taxon>
        <taxon>Ecdysozoa</taxon>
        <taxon>Arthropoda</taxon>
        <taxon>Hexapoda</taxon>
        <taxon>Insecta</taxon>
        <taxon>Pterygota</taxon>
        <taxon>Neoptera</taxon>
        <taxon>Polyneoptera</taxon>
        <taxon>Phasmatodea</taxon>
        <taxon>Verophasmatodea</taxon>
        <taxon>Anareolatae</taxon>
        <taxon>Phasmatidae</taxon>
        <taxon>Eurycanthinae</taxon>
        <taxon>Dryococelus</taxon>
    </lineage>
</organism>
<comment type="function">
    <text evidence="1">Alpha-L-fucosidase is responsible for hydrolyzing the alpha-1,6-linked fucose joined to the reducing-end N-acetylglucosamine of the carbohydrate moieties of glycoproteins.</text>
</comment>
<sequence>MEMFKPVGGTVRCGLQVELFKPEVVWSDGEWESTDTYWNSTGFLAWLYNDSPVKDTVAVNDRWGQDTKCTHGGFYDCEDHYVPGEYTPPF</sequence>
<keyword evidence="4" id="KW-0732">Signal</keyword>
<dbReference type="SUPFAM" id="SSF51445">
    <property type="entry name" value="(Trans)glycosidases"/>
    <property type="match status" value="1"/>
</dbReference>
<proteinExistence type="inferred from homology"/>
<evidence type="ECO:0000256" key="2">
    <source>
        <dbReference type="ARBA" id="ARBA00007951"/>
    </source>
</evidence>
<name>A0ABQ9HHE5_9NEOP</name>
<gene>
    <name evidence="8" type="ORF">PR048_015246</name>
</gene>
<accession>A0ABQ9HHE5</accession>
<dbReference type="EMBL" id="JARBHB010000005">
    <property type="protein sequence ID" value="KAJ8883403.1"/>
    <property type="molecule type" value="Genomic_DNA"/>
</dbReference>
<keyword evidence="5" id="KW-0378">Hydrolase</keyword>
<dbReference type="Pfam" id="PF01120">
    <property type="entry name" value="Alpha_L_fucos"/>
    <property type="match status" value="1"/>
</dbReference>
<evidence type="ECO:0000259" key="7">
    <source>
        <dbReference type="Pfam" id="PF01120"/>
    </source>
</evidence>
<evidence type="ECO:0000256" key="1">
    <source>
        <dbReference type="ARBA" id="ARBA00004071"/>
    </source>
</evidence>